<reference evidence="1 2" key="1">
    <citation type="submission" date="2015-12" db="EMBL/GenBank/DDBJ databases">
        <authorList>
            <person name="Kim M.K."/>
            <person name="Srinivasan S."/>
            <person name="Lee J.-J."/>
            <person name="Kim K."/>
        </authorList>
    </citation>
    <scope>NUCLEOTIDE SEQUENCE [LARGE SCALE GENOMIC DNA]</scope>
    <source>
        <strain evidence="1 2">BM2</strain>
    </source>
</reference>
<organism evidence="1 2">
    <name type="scientific">Deinococcus actinosclerus</name>
    <dbReference type="NCBI Taxonomy" id="1768108"/>
    <lineage>
        <taxon>Bacteria</taxon>
        <taxon>Thermotogati</taxon>
        <taxon>Deinococcota</taxon>
        <taxon>Deinococci</taxon>
        <taxon>Deinococcales</taxon>
        <taxon>Deinococcaceae</taxon>
        <taxon>Deinococcus</taxon>
    </lineage>
</organism>
<dbReference type="Proteomes" id="UP000060071">
    <property type="component" value="Chromosome"/>
</dbReference>
<accession>A0ABM5X599</accession>
<proteinExistence type="predicted"/>
<dbReference type="Gene3D" id="3.40.50.12780">
    <property type="entry name" value="N-terminal domain of ligase-like"/>
    <property type="match status" value="1"/>
</dbReference>
<protein>
    <recommendedName>
        <fullName evidence="3">AMP-dependent synthetase/ligase domain-containing protein</fullName>
    </recommendedName>
</protein>
<keyword evidence="2" id="KW-1185">Reference proteome</keyword>
<dbReference type="EMBL" id="CP013910">
    <property type="protein sequence ID" value="ALW88850.1"/>
    <property type="molecule type" value="Genomic_DNA"/>
</dbReference>
<evidence type="ECO:0000313" key="2">
    <source>
        <dbReference type="Proteomes" id="UP000060071"/>
    </source>
</evidence>
<gene>
    <name evidence="1" type="ORF">AUC44_08040</name>
</gene>
<dbReference type="SUPFAM" id="SSF56801">
    <property type="entry name" value="Acetyl-CoA synthetase-like"/>
    <property type="match status" value="1"/>
</dbReference>
<evidence type="ECO:0008006" key="3">
    <source>
        <dbReference type="Google" id="ProtNLM"/>
    </source>
</evidence>
<evidence type="ECO:0000313" key="1">
    <source>
        <dbReference type="EMBL" id="ALW88850.1"/>
    </source>
</evidence>
<sequence length="125" mass="13679">MRCLGREGPTLAGVVAWQARRGPERLALTDGVERLTYDELQARVQEQVQAWQGTHPPGTLVGLEGGDGQVAFVVALLAGLRLGWRVVPLAPGPGEWGWRLPHHPLPHRWPVGEAGCRRVRDARSS</sequence>
<name>A0ABM5X599_9DEIO</name>
<dbReference type="InterPro" id="IPR042099">
    <property type="entry name" value="ANL_N_sf"/>
</dbReference>